<dbReference type="AlphaFoldDB" id="A0A5C6ANM1"/>
<gene>
    <name evidence="2" type="ORF">Pla52n_44790</name>
</gene>
<evidence type="ECO:0000313" key="2">
    <source>
        <dbReference type="EMBL" id="TWU01107.1"/>
    </source>
</evidence>
<dbReference type="EMBL" id="SJPN01000005">
    <property type="protein sequence ID" value="TWU01107.1"/>
    <property type="molecule type" value="Genomic_DNA"/>
</dbReference>
<evidence type="ECO:0000313" key="3">
    <source>
        <dbReference type="Proteomes" id="UP000320176"/>
    </source>
</evidence>
<keyword evidence="1" id="KW-1133">Transmembrane helix</keyword>
<organism evidence="2 3">
    <name type="scientific">Stieleria varia</name>
    <dbReference type="NCBI Taxonomy" id="2528005"/>
    <lineage>
        <taxon>Bacteria</taxon>
        <taxon>Pseudomonadati</taxon>
        <taxon>Planctomycetota</taxon>
        <taxon>Planctomycetia</taxon>
        <taxon>Pirellulales</taxon>
        <taxon>Pirellulaceae</taxon>
        <taxon>Stieleria</taxon>
    </lineage>
</organism>
<accession>A0A5C6ANM1</accession>
<dbReference type="Proteomes" id="UP000320176">
    <property type="component" value="Unassembled WGS sequence"/>
</dbReference>
<feature type="transmembrane region" description="Helical" evidence="1">
    <location>
        <begin position="12"/>
        <end position="34"/>
    </location>
</feature>
<name>A0A5C6ANM1_9BACT</name>
<dbReference type="OrthoDB" id="226550at2"/>
<keyword evidence="3" id="KW-1185">Reference proteome</keyword>
<evidence type="ECO:0000256" key="1">
    <source>
        <dbReference type="SAM" id="Phobius"/>
    </source>
</evidence>
<proteinExistence type="predicted"/>
<reference evidence="2 3" key="1">
    <citation type="submission" date="2019-02" db="EMBL/GenBank/DDBJ databases">
        <title>Deep-cultivation of Planctomycetes and their phenomic and genomic characterization uncovers novel biology.</title>
        <authorList>
            <person name="Wiegand S."/>
            <person name="Jogler M."/>
            <person name="Boedeker C."/>
            <person name="Pinto D."/>
            <person name="Vollmers J."/>
            <person name="Rivas-Marin E."/>
            <person name="Kohn T."/>
            <person name="Peeters S.H."/>
            <person name="Heuer A."/>
            <person name="Rast P."/>
            <person name="Oberbeckmann S."/>
            <person name="Bunk B."/>
            <person name="Jeske O."/>
            <person name="Meyerdierks A."/>
            <person name="Storesund J.E."/>
            <person name="Kallscheuer N."/>
            <person name="Luecker S."/>
            <person name="Lage O.M."/>
            <person name="Pohl T."/>
            <person name="Merkel B.J."/>
            <person name="Hornburger P."/>
            <person name="Mueller R.-W."/>
            <person name="Bruemmer F."/>
            <person name="Labrenz M."/>
            <person name="Spormann A.M."/>
            <person name="Op Den Camp H."/>
            <person name="Overmann J."/>
            <person name="Amann R."/>
            <person name="Jetten M.S.M."/>
            <person name="Mascher T."/>
            <person name="Medema M.H."/>
            <person name="Devos D.P."/>
            <person name="Kaster A.-K."/>
            <person name="Ovreas L."/>
            <person name="Rohde M."/>
            <person name="Galperin M.Y."/>
            <person name="Jogler C."/>
        </authorList>
    </citation>
    <scope>NUCLEOTIDE SEQUENCE [LARGE SCALE GENOMIC DNA]</scope>
    <source>
        <strain evidence="2 3">Pla52n</strain>
    </source>
</reference>
<comment type="caution">
    <text evidence="2">The sequence shown here is derived from an EMBL/GenBank/DDBJ whole genome shotgun (WGS) entry which is preliminary data.</text>
</comment>
<keyword evidence="1" id="KW-0472">Membrane</keyword>
<dbReference type="RefSeq" id="WP_146521593.1">
    <property type="nucleotide sequence ID" value="NZ_CP151726.1"/>
</dbReference>
<protein>
    <submittedName>
        <fullName evidence="2">Uncharacterized protein</fullName>
    </submittedName>
</protein>
<sequence length="673" mass="74135">MDADKIKDFLLYNFEKFIVAVVVALAGFLVYSGLGKEDITQSIQPDVLEKKASAVRLEVDEDHSDFVGERKPEFDIKTAMVIRNEPIDPAGHRQGTIWDDVDPAVSGKKRSDPLIAEAVSVQVKGVLVSMAARSADGSYPLKGYDAADPVEVEEAAPVRQPRRRGRGSDMEMMMEGYGDMGGYGEMGMSMDMGMDTSSMGMSSGAARRLPPDADDGMRPLPQKHIISRKEQLPVPTTGYFIAGSVAIPHKQIAEAYKAALADAADYNPRRDQPRYVDFQVQRADVSSKSIDQLQESDWVNRDDKKTTTIDAATWWCGFAPEFIPEEYRIPGVTMWIPPVLLDDYKKFSVHPLIPLVSQRQLEIKEATEEVAPEDSQALPDTGIFEEVIGGGGGGTMGSSGYESMGTDMDSYDGGYGMGGAYGGGASMMVEKNPVDHKLLRFYDWAIDPRPDPNSPKPGRQYVYRVRFAVEDPNHPELPELEPLGRHLNPQVYARTNALKATEAQNKERQFKFWSEWSQPSSPVMLPNSDRFYAGDVKPIKLRRGKVGNRDVMIETESPSAELVVSNFNPALGAYVPVLTEVTEGSVLSEKAETADVVDPISLEVKKVTDVEFSSAATVIDIDGGEPLSISESDEMRVPGMFLMMDGQGNLVVRDAVSERKTFRVKSFAKERGK</sequence>
<keyword evidence="1" id="KW-0812">Transmembrane</keyword>